<keyword evidence="1" id="KW-0479">Metal-binding</keyword>
<dbReference type="EMBL" id="CAJZBQ010000013">
    <property type="protein sequence ID" value="CAG9315143.1"/>
    <property type="molecule type" value="Genomic_DNA"/>
</dbReference>
<feature type="region of interest" description="Disordered" evidence="4">
    <location>
        <begin position="219"/>
        <end position="347"/>
    </location>
</feature>
<feature type="domain" description="EF-hand" evidence="5">
    <location>
        <begin position="834"/>
        <end position="869"/>
    </location>
</feature>
<dbReference type="PROSITE" id="PS50222">
    <property type="entry name" value="EF_HAND_2"/>
    <property type="match status" value="5"/>
</dbReference>
<reference evidence="6" key="1">
    <citation type="submission" date="2021-09" db="EMBL/GenBank/DDBJ databases">
        <authorList>
            <consortium name="AG Swart"/>
            <person name="Singh M."/>
            <person name="Singh A."/>
            <person name="Seah K."/>
            <person name="Emmerich C."/>
        </authorList>
    </citation>
    <scope>NUCLEOTIDE SEQUENCE</scope>
    <source>
        <strain evidence="6">ATCC30299</strain>
    </source>
</reference>
<keyword evidence="7" id="KW-1185">Reference proteome</keyword>
<dbReference type="CDD" id="cd00051">
    <property type="entry name" value="EFh"/>
    <property type="match status" value="1"/>
</dbReference>
<dbReference type="Pfam" id="PF13499">
    <property type="entry name" value="EF-hand_7"/>
    <property type="match status" value="1"/>
</dbReference>
<keyword evidence="3" id="KW-0106">Calcium</keyword>
<feature type="compositionally biased region" description="Basic and acidic residues" evidence="4">
    <location>
        <begin position="240"/>
        <end position="249"/>
    </location>
</feature>
<keyword evidence="2" id="KW-0677">Repeat</keyword>
<evidence type="ECO:0000313" key="6">
    <source>
        <dbReference type="EMBL" id="CAG9315143.1"/>
    </source>
</evidence>
<dbReference type="PANTHER" id="PTHR34524">
    <property type="entry name" value="CALCYPHOSIN"/>
    <property type="match status" value="1"/>
</dbReference>
<evidence type="ECO:0000256" key="3">
    <source>
        <dbReference type="ARBA" id="ARBA00022837"/>
    </source>
</evidence>
<dbReference type="Proteomes" id="UP001162131">
    <property type="component" value="Unassembled WGS sequence"/>
</dbReference>
<gene>
    <name evidence="6" type="ORF">BSTOLATCC_MIC12917</name>
</gene>
<dbReference type="InterPro" id="IPR040673">
    <property type="entry name" value="CCDC81_HU_dom_2"/>
</dbReference>
<comment type="caution">
    <text evidence="6">The sequence shown here is derived from an EMBL/GenBank/DDBJ whole genome shotgun (WGS) entry which is preliminary data.</text>
</comment>
<dbReference type="PROSITE" id="PS00018">
    <property type="entry name" value="EF_HAND_1"/>
    <property type="match status" value="3"/>
</dbReference>
<feature type="domain" description="EF-hand" evidence="5">
    <location>
        <begin position="700"/>
        <end position="735"/>
    </location>
</feature>
<dbReference type="InterPro" id="IPR028034">
    <property type="entry name" value="HU-CCDC81"/>
</dbReference>
<dbReference type="GO" id="GO:0005509">
    <property type="term" value="F:calcium ion binding"/>
    <property type="evidence" value="ECO:0007669"/>
    <property type="project" value="InterPro"/>
</dbReference>
<dbReference type="InterPro" id="IPR002048">
    <property type="entry name" value="EF_hand_dom"/>
</dbReference>
<evidence type="ECO:0000256" key="1">
    <source>
        <dbReference type="ARBA" id="ARBA00022723"/>
    </source>
</evidence>
<feature type="domain" description="EF-hand" evidence="5">
    <location>
        <begin position="1414"/>
        <end position="1444"/>
    </location>
</feature>
<feature type="compositionally biased region" description="Polar residues" evidence="4">
    <location>
        <begin position="253"/>
        <end position="265"/>
    </location>
</feature>
<dbReference type="Pfam" id="PF14908">
    <property type="entry name" value="HU-CCDC81_euk_1"/>
    <property type="match status" value="1"/>
</dbReference>
<sequence>MEDSQVWAALGRYLIQSLTRKKGVVIPKFGTFTFTSQVSLDGVTTQALSNRDQREPVFIVASELAPGVRSGIAHSTGVRPYSNKGFGGSVPTVKINYAELSAGSGINKDEIKKRLDQEIRKISDSLKQNEDIRVEIPGLGSLVAKNKVIAVVFQRKFQEVPPQGIITEDGEKWLRNTLGIELRPSTARVGTEKTSEFRNRAQSASPGWKNFEGFKFEDNKPTADFAMPKNDLVRPSNPRNPEKTMESFEMKPNQESQEKNLSLELSSIDMEKSRFDEKKEAFGPMTKEPESRKIELERPQHPKQTVRPRPSSAHPNKVESRLTDEQPFRSPESPIRPSSAHNFTEKPLARQAKSLTSFRPEPVSLMSFLIENQAKFTLICQAKDHSGKGLLSTEEFFESAKMLGSPLVTEENLNHLVAATNCKSAHKIRYKVFIDELQRMNAPKVHQSKVSVASDLTANYDRFAVIPIAQLIWDKKLVITSLSQSGGMRPRVSQSPSELLSIMKKAGITINIHQLKAVLREGNLISASPLDLIKCARNIIAPSSSNVSVFSDIMSETKMPRSVPGPRDEISDKVRGYLKEFSLPDFFKRATKGNVLTKQNFVNYICEQSGGRIKAFEADQAFRKINKDRDEISEGEFCRGFQVFEAPKQTTERCLRKIKNWLRSSKMTAEQGFQHLKMVSEASKSINKDQWRRAMEEFNFVSSDADILFKNFDSNNDSVIDINEWRNKIYEEAGPLQALRNTIISHKIKPEDILIKINAQGRQRLSIQEMAQALQRIDPSLTVGNAVDVARNAAGKRDFIDVQDFLVQVSQTPIEYDGDWKDAILRKIEQKMQGDTQALRKLFEEADTKHTGKLDINKFQDCIYKANLGIEAVDIERLGNILNKGTNLIEFNEFLDKLEGPGLPPQDPLKATILRLQIFLKQNNLTPELLLKRMGGRVPVQKFADFLLTKVQQRLSRYVIIDVALKFDVNQDGFIDIQDIYSVLSSSSYAEINASAPFPSQPLPSDRAKSVISEIRNTLIRKKLSYGDAFKLFDRERNGVLSSKDFSDGLDLLLTLSQPIKDGLFAIMDKQKIGLIDFDAFAAVVRDANIEPPKTQDSWNWESETLSKLRQWISSENVTIEEAFRAFDKDFDGIISKDDLRYGVLNVLKVKEEECNSNKIDRLYKLLDTYKRNLIQLSDFKTLFEEKRNADWRESAKQQLGIYISRHFASYRAAFDSVSGDTGKITLDQFSKWLSDSQALSGFNLTQQLIQQLFAYLDPHKKGYISDQDWDLGLGGFNYSSQCMQEIKDAIRSNFSDINAAFDFFLSYHKGYPQNKLTKSEFEQAIVSLIPKRFDQSELTRVWNTISNSSSLIGFQDFKTHFDHGKFMSTFSGTRSSKVSSRPSTSTLTQSSIKTDEDPLRVLQGLIRASPYSLEDIFKQMDTDQSGKISITEFRNAMRKLNIGLTARDIDMIQARIDTNNDGLIDWDEFKKRFKTPETEHIIKGTAQQRLNTLRQNMYSYMLSPKDAFHQFDTERNRKLTFAHFTALVNRLCQLANESAPPFTILKDLFDIIDIRKDSVLDMREWLNTFKDVERNTWEDSRQYEDICKLISKNRKLLQTAFDSLAKGGRIEFQQAKDVLSGFLREISLSDEQWRKIIGVAMKDGMVDYRFLLDIYKDRVRDKQTHPRPT</sequence>
<organism evidence="6 7">
    <name type="scientific">Blepharisma stoltei</name>
    <dbReference type="NCBI Taxonomy" id="1481888"/>
    <lineage>
        <taxon>Eukaryota</taxon>
        <taxon>Sar</taxon>
        <taxon>Alveolata</taxon>
        <taxon>Ciliophora</taxon>
        <taxon>Postciliodesmatophora</taxon>
        <taxon>Heterotrichea</taxon>
        <taxon>Heterotrichida</taxon>
        <taxon>Blepharismidae</taxon>
        <taxon>Blepharisma</taxon>
    </lineage>
</organism>
<protein>
    <recommendedName>
        <fullName evidence="5">EF-hand domain-containing protein</fullName>
    </recommendedName>
</protein>
<proteinExistence type="predicted"/>
<evidence type="ECO:0000256" key="2">
    <source>
        <dbReference type="ARBA" id="ARBA00022737"/>
    </source>
</evidence>
<dbReference type="Gene3D" id="1.10.238.10">
    <property type="entry name" value="EF-hand"/>
    <property type="match status" value="6"/>
</dbReference>
<feature type="domain" description="EF-hand" evidence="5">
    <location>
        <begin position="1021"/>
        <end position="1056"/>
    </location>
</feature>
<dbReference type="InterPro" id="IPR011992">
    <property type="entry name" value="EF-hand-dom_pair"/>
</dbReference>
<dbReference type="PANTHER" id="PTHR34524:SF6">
    <property type="entry name" value="CALCYPHOSINE LIKE"/>
    <property type="match status" value="1"/>
</dbReference>
<evidence type="ECO:0000259" key="5">
    <source>
        <dbReference type="PROSITE" id="PS50222"/>
    </source>
</evidence>
<name>A0AAU9IPQ2_9CILI</name>
<dbReference type="SMART" id="SM00054">
    <property type="entry name" value="EFh"/>
    <property type="match status" value="11"/>
</dbReference>
<dbReference type="InterPro" id="IPR051581">
    <property type="entry name" value="Ca-bind"/>
</dbReference>
<feature type="compositionally biased region" description="Basic and acidic residues" evidence="4">
    <location>
        <begin position="269"/>
        <end position="300"/>
    </location>
</feature>
<accession>A0AAU9IPQ2</accession>
<feature type="domain" description="EF-hand" evidence="5">
    <location>
        <begin position="1115"/>
        <end position="1150"/>
    </location>
</feature>
<dbReference type="InterPro" id="IPR018247">
    <property type="entry name" value="EF_Hand_1_Ca_BS"/>
</dbReference>
<evidence type="ECO:0000256" key="4">
    <source>
        <dbReference type="SAM" id="MobiDB-lite"/>
    </source>
</evidence>
<evidence type="ECO:0000313" key="7">
    <source>
        <dbReference type="Proteomes" id="UP001162131"/>
    </source>
</evidence>
<dbReference type="Pfam" id="PF18289">
    <property type="entry name" value="HU-CCDC81_euk_2"/>
    <property type="match status" value="1"/>
</dbReference>
<dbReference type="Pfam" id="PF13202">
    <property type="entry name" value="EF-hand_5"/>
    <property type="match status" value="1"/>
</dbReference>
<feature type="compositionally biased region" description="Basic and acidic residues" evidence="4">
    <location>
        <begin position="316"/>
        <end position="327"/>
    </location>
</feature>
<dbReference type="SUPFAM" id="SSF47473">
    <property type="entry name" value="EF-hand"/>
    <property type="match status" value="5"/>
</dbReference>